<sequence length="167" mass="18770">MPKLRGTPLRPTYSFQTINKPNFNLSFISTLSLPPIDLVLPTSLKSFTTSVAFSSKREEKQQVAFLACQALSELHLPPTLYNLTKTVPPQDLIESQEQQPSQQSSDSNSLLIIQLYNGTSINVNQSNLVSVLNHLEPFLYSQNRDQYQTGQPLLQSKYSFHTVTTPN</sequence>
<gene>
    <name evidence="1" type="ORF">O181_114438</name>
</gene>
<comment type="caution">
    <text evidence="1">The sequence shown here is derived from an EMBL/GenBank/DDBJ whole genome shotgun (WGS) entry which is preliminary data.</text>
</comment>
<accession>A0A9Q3K4S3</accession>
<organism evidence="1 2">
    <name type="scientific">Austropuccinia psidii MF-1</name>
    <dbReference type="NCBI Taxonomy" id="1389203"/>
    <lineage>
        <taxon>Eukaryota</taxon>
        <taxon>Fungi</taxon>
        <taxon>Dikarya</taxon>
        <taxon>Basidiomycota</taxon>
        <taxon>Pucciniomycotina</taxon>
        <taxon>Pucciniomycetes</taxon>
        <taxon>Pucciniales</taxon>
        <taxon>Sphaerophragmiaceae</taxon>
        <taxon>Austropuccinia</taxon>
    </lineage>
</organism>
<evidence type="ECO:0000313" key="1">
    <source>
        <dbReference type="EMBL" id="MBW0574723.1"/>
    </source>
</evidence>
<name>A0A9Q3K4S3_9BASI</name>
<dbReference type="InterPro" id="IPR038248">
    <property type="entry name" value="Dicer_dimer_sf"/>
</dbReference>
<dbReference type="Gene3D" id="3.30.160.380">
    <property type="entry name" value="Dicer dimerisation domain"/>
    <property type="match status" value="1"/>
</dbReference>
<evidence type="ECO:0000313" key="2">
    <source>
        <dbReference type="Proteomes" id="UP000765509"/>
    </source>
</evidence>
<dbReference type="EMBL" id="AVOT02094788">
    <property type="protein sequence ID" value="MBW0574723.1"/>
    <property type="molecule type" value="Genomic_DNA"/>
</dbReference>
<reference evidence="1" key="1">
    <citation type="submission" date="2021-03" db="EMBL/GenBank/DDBJ databases">
        <title>Draft genome sequence of rust myrtle Austropuccinia psidii MF-1, a brazilian biotype.</title>
        <authorList>
            <person name="Quecine M.C."/>
            <person name="Pachon D.M.R."/>
            <person name="Bonatelli M.L."/>
            <person name="Correr F.H."/>
            <person name="Franceschini L.M."/>
            <person name="Leite T.F."/>
            <person name="Margarido G.R.A."/>
            <person name="Almeida C.A."/>
            <person name="Ferrarezi J.A."/>
            <person name="Labate C.A."/>
        </authorList>
    </citation>
    <scope>NUCLEOTIDE SEQUENCE</scope>
    <source>
        <strain evidence="1">MF-1</strain>
    </source>
</reference>
<proteinExistence type="predicted"/>
<dbReference type="Proteomes" id="UP000765509">
    <property type="component" value="Unassembled WGS sequence"/>
</dbReference>
<protein>
    <submittedName>
        <fullName evidence="1">Uncharacterized protein</fullName>
    </submittedName>
</protein>
<dbReference type="AlphaFoldDB" id="A0A9Q3K4S3"/>
<keyword evidence="2" id="KW-1185">Reference proteome</keyword>